<comment type="caution">
    <text evidence="2">The sequence shown here is derived from an EMBL/GenBank/DDBJ whole genome shotgun (WGS) entry which is preliminary data.</text>
</comment>
<feature type="transmembrane region" description="Helical" evidence="1">
    <location>
        <begin position="9"/>
        <end position="30"/>
    </location>
</feature>
<evidence type="ECO:0000313" key="3">
    <source>
        <dbReference type="Proteomes" id="UP000283975"/>
    </source>
</evidence>
<keyword evidence="1" id="KW-0812">Transmembrane</keyword>
<accession>A0A414AVD8</accession>
<gene>
    <name evidence="2" type="ORF">DW839_12640</name>
</gene>
<reference evidence="2 3" key="1">
    <citation type="submission" date="2018-08" db="EMBL/GenBank/DDBJ databases">
        <title>A genome reference for cultivated species of the human gut microbiota.</title>
        <authorList>
            <person name="Zou Y."/>
            <person name="Xue W."/>
            <person name="Luo G."/>
        </authorList>
    </citation>
    <scope>NUCLEOTIDE SEQUENCE [LARGE SCALE GENOMIC DNA]</scope>
    <source>
        <strain evidence="2 3">AM35-14</strain>
    </source>
</reference>
<organism evidence="2 3">
    <name type="scientific">Enterocloster bolteae</name>
    <dbReference type="NCBI Taxonomy" id="208479"/>
    <lineage>
        <taxon>Bacteria</taxon>
        <taxon>Bacillati</taxon>
        <taxon>Bacillota</taxon>
        <taxon>Clostridia</taxon>
        <taxon>Lachnospirales</taxon>
        <taxon>Lachnospiraceae</taxon>
        <taxon>Enterocloster</taxon>
    </lineage>
</organism>
<dbReference type="EMBL" id="QSHZ01000012">
    <property type="protein sequence ID" value="RHC55693.1"/>
    <property type="molecule type" value="Genomic_DNA"/>
</dbReference>
<keyword evidence="1" id="KW-0472">Membrane</keyword>
<protein>
    <submittedName>
        <fullName evidence="2">Uncharacterized protein</fullName>
    </submittedName>
</protein>
<name>A0A414AVD8_9FIRM</name>
<proteinExistence type="predicted"/>
<evidence type="ECO:0000313" key="2">
    <source>
        <dbReference type="EMBL" id="RHC55693.1"/>
    </source>
</evidence>
<dbReference type="AlphaFoldDB" id="A0A414AVD8"/>
<sequence>MNAEKKKWLVLIIFFVIVIIISLVTLFNALKPKVDYESLNKEIAQYIHGLDNIIDIDIENTETGIYKITLDDKIWYSAEDKDKASYCLAVNTTITAICQKYKALKDTQKAYIYYYDESGVLIAEPSEKLYSLESKILY</sequence>
<evidence type="ECO:0000256" key="1">
    <source>
        <dbReference type="SAM" id="Phobius"/>
    </source>
</evidence>
<keyword evidence="1" id="KW-1133">Transmembrane helix</keyword>
<dbReference type="Proteomes" id="UP000283975">
    <property type="component" value="Unassembled WGS sequence"/>
</dbReference>